<gene>
    <name evidence="1" type="ORF">AVDCRST_MAG50-3226</name>
</gene>
<dbReference type="SUPFAM" id="SSF53474">
    <property type="entry name" value="alpha/beta-Hydrolases"/>
    <property type="match status" value="1"/>
</dbReference>
<name>A0A6J4J0V3_9ACTN</name>
<evidence type="ECO:0008006" key="2">
    <source>
        <dbReference type="Google" id="ProtNLM"/>
    </source>
</evidence>
<dbReference type="Gene3D" id="3.40.50.1820">
    <property type="entry name" value="alpha/beta hydrolase"/>
    <property type="match status" value="1"/>
</dbReference>
<dbReference type="AlphaFoldDB" id="A0A6J4J0V3"/>
<reference evidence="1" key="1">
    <citation type="submission" date="2020-02" db="EMBL/GenBank/DDBJ databases">
        <authorList>
            <person name="Meier V. D."/>
        </authorList>
    </citation>
    <scope>NUCLEOTIDE SEQUENCE</scope>
    <source>
        <strain evidence="1">AVDCRST_MAG50</strain>
    </source>
</reference>
<proteinExistence type="predicted"/>
<dbReference type="PANTHER" id="PTHR43433:SF5">
    <property type="entry name" value="AB HYDROLASE-1 DOMAIN-CONTAINING PROTEIN"/>
    <property type="match status" value="1"/>
</dbReference>
<evidence type="ECO:0000313" key="1">
    <source>
        <dbReference type="EMBL" id="CAA9267392.1"/>
    </source>
</evidence>
<dbReference type="EMBL" id="CADCTF010000152">
    <property type="protein sequence ID" value="CAA9267392.1"/>
    <property type="molecule type" value="Genomic_DNA"/>
</dbReference>
<organism evidence="1">
    <name type="scientific">uncultured Acidimicrobiales bacterium</name>
    <dbReference type="NCBI Taxonomy" id="310071"/>
    <lineage>
        <taxon>Bacteria</taxon>
        <taxon>Bacillati</taxon>
        <taxon>Actinomycetota</taxon>
        <taxon>Acidimicrobiia</taxon>
        <taxon>Acidimicrobiales</taxon>
        <taxon>environmental samples</taxon>
    </lineage>
</organism>
<dbReference type="PANTHER" id="PTHR43433">
    <property type="entry name" value="HYDROLASE, ALPHA/BETA FOLD FAMILY PROTEIN"/>
    <property type="match status" value="1"/>
</dbReference>
<dbReference type="InterPro" id="IPR050471">
    <property type="entry name" value="AB_hydrolase"/>
</dbReference>
<sequence length="226" mass="23301">MAEATPEGRPFDLLGSFAVQEVEVTPLLRHVEIYTRGGLLTLLWHGAQDATSVVLMGGGAAGGLLGPAQGLYHDLGVAFAEQGIATIRVGYRQPNELGECVLDMAAAADLAARAGGERFVTLGHSFGGAVAVGAGIALPSVVVGVVTLATQSAGCEQAELLSPRPVLAIHGDRDEILPAICSEILVELAGPTAELMILRGCGHLLSQAGDELRERLLQWVPAVLAA</sequence>
<accession>A0A6J4J0V3</accession>
<protein>
    <recommendedName>
        <fullName evidence="2">Phospholipase/carboxylesterase/thioesterase domain-containing protein</fullName>
    </recommendedName>
</protein>
<dbReference type="InterPro" id="IPR029058">
    <property type="entry name" value="AB_hydrolase_fold"/>
</dbReference>